<dbReference type="OrthoDB" id="7357196at2759"/>
<dbReference type="PROSITE" id="PS50041">
    <property type="entry name" value="C_TYPE_LECTIN_2"/>
    <property type="match status" value="1"/>
</dbReference>
<evidence type="ECO:0000313" key="3">
    <source>
        <dbReference type="EMBL" id="KAJ6637721.1"/>
    </source>
</evidence>
<dbReference type="EMBL" id="WJQU01000003">
    <property type="protein sequence ID" value="KAJ6637721.1"/>
    <property type="molecule type" value="Genomic_DNA"/>
</dbReference>
<dbReference type="InterPro" id="IPR001304">
    <property type="entry name" value="C-type_lectin-like"/>
</dbReference>
<dbReference type="Proteomes" id="UP001151699">
    <property type="component" value="Chromosome X"/>
</dbReference>
<dbReference type="CDD" id="cd00037">
    <property type="entry name" value="CLECT"/>
    <property type="match status" value="1"/>
</dbReference>
<evidence type="ECO:0000259" key="2">
    <source>
        <dbReference type="PROSITE" id="PS50041"/>
    </source>
</evidence>
<sequence>MALYQPLTLYENAKPSSSFSFILFCNHNKNESCGGPIFVFLIAPPRLTQIGTSRPIDTPRHSIKLSKMKTRNSIAAKMFKVILLVTYLFTMLFLPIGGFVAEPVQDVADSLEETLYSSTAFDQATIKTNFVNSKQFILVTTEKVNWYRAAHICKFNSLELASINSIEEHNVIITLINMSGCGGDSDFWTSGNDLGHAEEWYWLADGKPISYTKWGPDEPNNLGGNERCLQLRWKDQTWNWNDKECSFQSFFVNWYRAAHICKFNSLELASINSIEEHNVVEEIRISGPRVMILAMPRNGRPMASQSATQSGDLMSQTIREEMKGACNYDGKIRFGIGTIKHAVFNHSMFAN</sequence>
<keyword evidence="1" id="KW-1133">Transmembrane helix</keyword>
<keyword evidence="1" id="KW-0812">Transmembrane</keyword>
<dbReference type="SUPFAM" id="SSF56436">
    <property type="entry name" value="C-type lectin-like"/>
    <property type="match status" value="1"/>
</dbReference>
<dbReference type="InterPro" id="IPR016187">
    <property type="entry name" value="CTDL_fold"/>
</dbReference>
<dbReference type="PANTHER" id="PTHR22803">
    <property type="entry name" value="MANNOSE, PHOSPHOLIPASE, LECTIN RECEPTOR RELATED"/>
    <property type="match status" value="1"/>
</dbReference>
<feature type="transmembrane region" description="Helical" evidence="1">
    <location>
        <begin position="78"/>
        <end position="101"/>
    </location>
</feature>
<dbReference type="Pfam" id="PF00059">
    <property type="entry name" value="Lectin_C"/>
    <property type="match status" value="1"/>
</dbReference>
<dbReference type="Gene3D" id="3.10.100.10">
    <property type="entry name" value="Mannose-Binding Protein A, subunit A"/>
    <property type="match status" value="1"/>
</dbReference>
<dbReference type="SMART" id="SM00034">
    <property type="entry name" value="CLECT"/>
    <property type="match status" value="1"/>
</dbReference>
<gene>
    <name evidence="3" type="ORF">Bhyg_10452</name>
</gene>
<dbReference type="AlphaFoldDB" id="A0A9Q0MTI2"/>
<accession>A0A9Q0MTI2</accession>
<keyword evidence="4" id="KW-1185">Reference proteome</keyword>
<reference evidence="3" key="1">
    <citation type="submission" date="2022-07" db="EMBL/GenBank/DDBJ databases">
        <authorList>
            <person name="Trinca V."/>
            <person name="Uliana J.V.C."/>
            <person name="Torres T.T."/>
            <person name="Ward R.J."/>
            <person name="Monesi N."/>
        </authorList>
    </citation>
    <scope>NUCLEOTIDE SEQUENCE</scope>
    <source>
        <strain evidence="3">HSMRA1968</strain>
        <tissue evidence="3">Whole embryos</tissue>
    </source>
</reference>
<evidence type="ECO:0000256" key="1">
    <source>
        <dbReference type="SAM" id="Phobius"/>
    </source>
</evidence>
<organism evidence="3 4">
    <name type="scientific">Pseudolycoriella hygida</name>
    <dbReference type="NCBI Taxonomy" id="35572"/>
    <lineage>
        <taxon>Eukaryota</taxon>
        <taxon>Metazoa</taxon>
        <taxon>Ecdysozoa</taxon>
        <taxon>Arthropoda</taxon>
        <taxon>Hexapoda</taxon>
        <taxon>Insecta</taxon>
        <taxon>Pterygota</taxon>
        <taxon>Neoptera</taxon>
        <taxon>Endopterygota</taxon>
        <taxon>Diptera</taxon>
        <taxon>Nematocera</taxon>
        <taxon>Sciaroidea</taxon>
        <taxon>Sciaridae</taxon>
        <taxon>Pseudolycoriella</taxon>
    </lineage>
</organism>
<dbReference type="InterPro" id="IPR016186">
    <property type="entry name" value="C-type_lectin-like/link_sf"/>
</dbReference>
<dbReference type="InterPro" id="IPR050111">
    <property type="entry name" value="C-type_lectin/snaclec_domain"/>
</dbReference>
<evidence type="ECO:0000313" key="4">
    <source>
        <dbReference type="Proteomes" id="UP001151699"/>
    </source>
</evidence>
<feature type="domain" description="C-type lectin" evidence="2">
    <location>
        <begin position="131"/>
        <end position="252"/>
    </location>
</feature>
<keyword evidence="1" id="KW-0472">Membrane</keyword>
<name>A0A9Q0MTI2_9DIPT</name>
<comment type="caution">
    <text evidence="3">The sequence shown here is derived from an EMBL/GenBank/DDBJ whole genome shotgun (WGS) entry which is preliminary data.</text>
</comment>
<proteinExistence type="predicted"/>
<protein>
    <submittedName>
        <fullName evidence="3">C-type lectin 37Da</fullName>
    </submittedName>
</protein>